<dbReference type="PANTHER" id="PTHR36834">
    <property type="entry name" value="MEMBRANE PROTEIN-RELATED"/>
    <property type="match status" value="1"/>
</dbReference>
<dbReference type="EMBL" id="SMZQ01000005">
    <property type="protein sequence ID" value="TDL37395.1"/>
    <property type="molecule type" value="Genomic_DNA"/>
</dbReference>
<feature type="transmembrane region" description="Helical" evidence="1">
    <location>
        <begin position="62"/>
        <end position="81"/>
    </location>
</feature>
<gene>
    <name evidence="3" type="ORF">E2R57_11735</name>
</gene>
<dbReference type="InterPro" id="IPR006976">
    <property type="entry name" value="VanZ-like"/>
</dbReference>
<comment type="caution">
    <text evidence="3">The sequence shown here is derived from an EMBL/GenBank/DDBJ whole genome shotgun (WGS) entry which is preliminary data.</text>
</comment>
<protein>
    <submittedName>
        <fullName evidence="3">VanZ family protein</fullName>
    </submittedName>
</protein>
<evidence type="ECO:0000256" key="1">
    <source>
        <dbReference type="SAM" id="Phobius"/>
    </source>
</evidence>
<name>A0A4R5Y2D5_9MICC</name>
<feature type="transmembrane region" description="Helical" evidence="1">
    <location>
        <begin position="9"/>
        <end position="27"/>
    </location>
</feature>
<proteinExistence type="predicted"/>
<keyword evidence="1" id="KW-0812">Transmembrane</keyword>
<dbReference type="Pfam" id="PF04892">
    <property type="entry name" value="VanZ"/>
    <property type="match status" value="1"/>
</dbReference>
<feature type="transmembrane region" description="Helical" evidence="1">
    <location>
        <begin position="118"/>
        <end position="135"/>
    </location>
</feature>
<evidence type="ECO:0000313" key="4">
    <source>
        <dbReference type="Proteomes" id="UP000294621"/>
    </source>
</evidence>
<keyword evidence="1" id="KW-0472">Membrane</keyword>
<evidence type="ECO:0000313" key="3">
    <source>
        <dbReference type="EMBL" id="TDL37395.1"/>
    </source>
</evidence>
<dbReference type="InterPro" id="IPR053150">
    <property type="entry name" value="Teicoplanin_resist-assoc"/>
</dbReference>
<reference evidence="3 4" key="1">
    <citation type="submission" date="2019-03" db="EMBL/GenBank/DDBJ databases">
        <title>Genome Sequencing and Assembly of Various Microbes Isolated from Partially Reclaimed Soil and Acid Mine Drainage (AMD) Site.</title>
        <authorList>
            <person name="Steinbock B."/>
            <person name="Bechtold R."/>
            <person name="Sevigny J.L."/>
            <person name="Thomas D."/>
            <person name="Cuthill L.R."/>
            <person name="Aveiro Johannsen E.J."/>
            <person name="Thomas K."/>
            <person name="Ghosh A."/>
        </authorList>
    </citation>
    <scope>NUCLEOTIDE SEQUENCE [LARGE SCALE GENOMIC DNA]</scope>
    <source>
        <strain evidence="3 4">S-A1</strain>
    </source>
</reference>
<keyword evidence="1" id="KW-1133">Transmembrane helix</keyword>
<evidence type="ECO:0000259" key="2">
    <source>
        <dbReference type="Pfam" id="PF04892"/>
    </source>
</evidence>
<dbReference type="AlphaFoldDB" id="A0A4R5Y2D5"/>
<sequence length="149" mass="16676">MKLLDNSRLWQLILVVMMVPLVFIAFWPSPVDQPMQSQLAEFLSFLHRSGMPSWFNYKFVEASANVALFVPFGVVSALAFPKKRWWQVGAFGLLISCCMELGQLLFLHNRFASPVDLVTNTSGAVIGALLASVAVKRLEVHRPRAADLQ</sequence>
<accession>A0A4R5Y2D5</accession>
<dbReference type="STRING" id="683150.G205_01958"/>
<dbReference type="PANTHER" id="PTHR36834:SF1">
    <property type="entry name" value="INTEGRAL MEMBRANE PROTEIN"/>
    <property type="match status" value="1"/>
</dbReference>
<feature type="domain" description="VanZ-like" evidence="2">
    <location>
        <begin position="16"/>
        <end position="133"/>
    </location>
</feature>
<feature type="transmembrane region" description="Helical" evidence="1">
    <location>
        <begin position="88"/>
        <end position="106"/>
    </location>
</feature>
<dbReference type="OrthoDB" id="3787741at2"/>
<organism evidence="3 4">
    <name type="scientific">Arthrobacter nitrophenolicus</name>
    <dbReference type="NCBI Taxonomy" id="683150"/>
    <lineage>
        <taxon>Bacteria</taxon>
        <taxon>Bacillati</taxon>
        <taxon>Actinomycetota</taxon>
        <taxon>Actinomycetes</taxon>
        <taxon>Micrococcales</taxon>
        <taxon>Micrococcaceae</taxon>
        <taxon>Arthrobacter</taxon>
    </lineage>
</organism>
<dbReference type="Proteomes" id="UP000294621">
    <property type="component" value="Unassembled WGS sequence"/>
</dbReference>